<feature type="transmembrane region" description="Helical" evidence="1">
    <location>
        <begin position="149"/>
        <end position="169"/>
    </location>
</feature>
<feature type="transmembrane region" description="Helical" evidence="1">
    <location>
        <begin position="176"/>
        <end position="195"/>
    </location>
</feature>
<organism evidence="3 4">
    <name type="scientific">Bifidobacterium reuteri</name>
    <dbReference type="NCBI Taxonomy" id="983706"/>
    <lineage>
        <taxon>Bacteria</taxon>
        <taxon>Bacillati</taxon>
        <taxon>Actinomycetota</taxon>
        <taxon>Actinomycetes</taxon>
        <taxon>Bifidobacteriales</taxon>
        <taxon>Bifidobacteriaceae</taxon>
        <taxon>Bifidobacterium</taxon>
    </lineage>
</organism>
<feature type="transmembrane region" description="Helical" evidence="1">
    <location>
        <begin position="74"/>
        <end position="93"/>
    </location>
</feature>
<name>A0A5J5E6S2_9BIFI</name>
<comment type="caution">
    <text evidence="3">The sequence shown here is derived from an EMBL/GenBank/DDBJ whole genome shotgun (WGS) entry which is preliminary data.</text>
</comment>
<feature type="transmembrane region" description="Helical" evidence="1">
    <location>
        <begin position="232"/>
        <end position="254"/>
    </location>
</feature>
<keyword evidence="1" id="KW-0472">Membrane</keyword>
<keyword evidence="1" id="KW-1133">Transmembrane helix</keyword>
<sequence>MEDAAGRSALRIECRMGITGRHVSTGKRTRNSSIELLRILAMLMIVTSHCVMFSDLNVLSWQFSVNKVLIETFLYSGGKIGVVSFFAISAWFLTDQGGVRAGLRRVWILEREMLFWSLVLSTVTAISQHERLSSSLIVQSLFPTVTALWWYPTAYAVFLLFFPFLSCSLKSLDRTMHGALCVIMFVLWTVVDMVMPLSGVGLHGGDVFSFIYIYTLITYYRWHMQPLGGKQAWAMLVGGYAFIAIGAIAGGLVFQKIGKLPKLQVYLGSVEFRLPVLMVGIALFVLFSRKEFHSGIINTVAASTFGVYLISEYPTMRQWIWHSTLVEFVIKNNAPIIFGLLILLACVVFISCSLLDQVRALLFSLILDRHRGRWFDALYEYVSSRRHNAIQTDLRR</sequence>
<feature type="transmembrane region" description="Helical" evidence="1">
    <location>
        <begin position="336"/>
        <end position="355"/>
    </location>
</feature>
<reference evidence="3 4" key="1">
    <citation type="journal article" date="2019" name="Syst. Appl. Microbiol.">
        <title>Characterization of Bifidobacterium species in feaces of the Egyptian fruit bat: Description of B. vespertilionis sp. nov. and B. rousetti sp. nov.</title>
        <authorList>
            <person name="Modesto M."/>
            <person name="Satti M."/>
            <person name="Watanabe K."/>
            <person name="Puglisi E."/>
            <person name="Morelli L."/>
            <person name="Huang C.-H."/>
            <person name="Liou J.-S."/>
            <person name="Miyashita M."/>
            <person name="Tamura T."/>
            <person name="Saito S."/>
            <person name="Mori K."/>
            <person name="Huang L."/>
            <person name="Sciavilla P."/>
            <person name="Sandri C."/>
            <person name="Spiezio C."/>
            <person name="Vitali F."/>
            <person name="Cavalieri D."/>
            <person name="Perpetuini G."/>
            <person name="Tofalo R."/>
            <person name="Bonetti A."/>
            <person name="Arita M."/>
            <person name="Mattarelli P."/>
        </authorList>
    </citation>
    <scope>NUCLEOTIDE SEQUENCE [LARGE SCALE GENOMIC DNA]</scope>
    <source>
        <strain evidence="3 4">RST19</strain>
    </source>
</reference>
<feature type="transmembrane region" description="Helical" evidence="1">
    <location>
        <begin position="266"/>
        <end position="288"/>
    </location>
</feature>
<dbReference type="Proteomes" id="UP000326251">
    <property type="component" value="Unassembled WGS sequence"/>
</dbReference>
<evidence type="ECO:0000313" key="3">
    <source>
        <dbReference type="EMBL" id="KAA8824912.1"/>
    </source>
</evidence>
<gene>
    <name evidence="3" type="ORF">EMO92_07735</name>
</gene>
<evidence type="ECO:0000256" key="1">
    <source>
        <dbReference type="SAM" id="Phobius"/>
    </source>
</evidence>
<feature type="transmembrane region" description="Helical" evidence="1">
    <location>
        <begin position="295"/>
        <end position="316"/>
    </location>
</feature>
<dbReference type="Pfam" id="PF01757">
    <property type="entry name" value="Acyl_transf_3"/>
    <property type="match status" value="1"/>
</dbReference>
<feature type="domain" description="Acyltransferase 3" evidence="2">
    <location>
        <begin position="32"/>
        <end position="349"/>
    </location>
</feature>
<evidence type="ECO:0000313" key="4">
    <source>
        <dbReference type="Proteomes" id="UP000326251"/>
    </source>
</evidence>
<dbReference type="EMBL" id="RZUG01000014">
    <property type="protein sequence ID" value="KAA8824912.1"/>
    <property type="molecule type" value="Genomic_DNA"/>
</dbReference>
<accession>A0A5J5E6S2</accession>
<dbReference type="GO" id="GO:0016747">
    <property type="term" value="F:acyltransferase activity, transferring groups other than amino-acyl groups"/>
    <property type="evidence" value="ECO:0007669"/>
    <property type="project" value="InterPro"/>
</dbReference>
<keyword evidence="3" id="KW-0808">Transferase</keyword>
<protein>
    <submittedName>
        <fullName evidence="3">Acyltransferase</fullName>
    </submittedName>
</protein>
<dbReference type="InterPro" id="IPR002656">
    <property type="entry name" value="Acyl_transf_3_dom"/>
</dbReference>
<dbReference type="AlphaFoldDB" id="A0A5J5E6S2"/>
<keyword evidence="3" id="KW-0012">Acyltransferase</keyword>
<evidence type="ECO:0000259" key="2">
    <source>
        <dbReference type="Pfam" id="PF01757"/>
    </source>
</evidence>
<proteinExistence type="predicted"/>
<feature type="transmembrane region" description="Helical" evidence="1">
    <location>
        <begin position="201"/>
        <end position="220"/>
    </location>
</feature>
<feature type="transmembrane region" description="Helical" evidence="1">
    <location>
        <begin position="113"/>
        <end position="129"/>
    </location>
</feature>
<feature type="transmembrane region" description="Helical" evidence="1">
    <location>
        <begin position="36"/>
        <end position="54"/>
    </location>
</feature>
<keyword evidence="1" id="KW-0812">Transmembrane</keyword>